<proteinExistence type="inferred from homology"/>
<evidence type="ECO:0000256" key="1">
    <source>
        <dbReference type="ARBA" id="ARBA00004394"/>
    </source>
</evidence>
<dbReference type="InterPro" id="IPR050550">
    <property type="entry name" value="SEC23_SEC24_subfamily"/>
</dbReference>
<keyword evidence="19" id="KW-1185">Reference proteome</keyword>
<evidence type="ECO:0000259" key="15">
    <source>
        <dbReference type="Pfam" id="PF04811"/>
    </source>
</evidence>
<keyword evidence="9" id="KW-0653">Protein transport</keyword>
<dbReference type="Gene3D" id="3.40.20.10">
    <property type="entry name" value="Severin"/>
    <property type="match status" value="1"/>
</dbReference>
<dbReference type="AlphaFoldDB" id="A0A0C9M6S6"/>
<dbReference type="Proteomes" id="UP000053815">
    <property type="component" value="Unassembled WGS sequence"/>
</dbReference>
<evidence type="ECO:0000313" key="19">
    <source>
        <dbReference type="Proteomes" id="UP000053815"/>
    </source>
</evidence>
<dbReference type="Gene3D" id="2.30.30.380">
    <property type="entry name" value="Zn-finger domain of Sec23/24"/>
    <property type="match status" value="1"/>
</dbReference>
<dbReference type="Pfam" id="PF04810">
    <property type="entry name" value="zf-Sec23_Sec24"/>
    <property type="match status" value="1"/>
</dbReference>
<evidence type="ECO:0000256" key="3">
    <source>
        <dbReference type="ARBA" id="ARBA00004586"/>
    </source>
</evidence>
<dbReference type="InterPro" id="IPR007123">
    <property type="entry name" value="Gelsolin-like_dom"/>
</dbReference>
<dbReference type="PANTHER" id="PTHR13803:SF39">
    <property type="entry name" value="SECRETORY 24AB, ISOFORM A"/>
    <property type="match status" value="1"/>
</dbReference>
<comment type="subcellular location">
    <subcellularLocation>
        <location evidence="2">Cytoplasm</location>
    </subcellularLocation>
    <subcellularLocation>
        <location evidence="3">Endoplasmic reticulum membrane</location>
    </subcellularLocation>
    <subcellularLocation>
        <location evidence="1">Golgi apparatus membrane</location>
    </subcellularLocation>
</comment>
<dbReference type="InterPro" id="IPR012990">
    <property type="entry name" value="Beta-sandwich_Sec23_24"/>
</dbReference>
<dbReference type="SUPFAM" id="SSF81995">
    <property type="entry name" value="beta-sandwich domain of Sec23/24"/>
    <property type="match status" value="1"/>
</dbReference>
<dbReference type="GO" id="GO:0005789">
    <property type="term" value="C:endoplasmic reticulum membrane"/>
    <property type="evidence" value="ECO:0007669"/>
    <property type="project" value="UniProtKB-SubCell"/>
</dbReference>
<dbReference type="STRING" id="91626.A0A0C9M6S6"/>
<dbReference type="GO" id="GO:0008270">
    <property type="term" value="F:zinc ion binding"/>
    <property type="evidence" value="ECO:0007669"/>
    <property type="project" value="InterPro"/>
</dbReference>
<dbReference type="GO" id="GO:0030127">
    <property type="term" value="C:COPII vesicle coat"/>
    <property type="evidence" value="ECO:0007669"/>
    <property type="project" value="InterPro"/>
</dbReference>
<reference evidence="18" key="1">
    <citation type="submission" date="2014-09" db="EMBL/GenBank/DDBJ databases">
        <title>Draft genome sequence of an oleaginous Mucoromycotina fungus Mucor ambiguus NBRC6742.</title>
        <authorList>
            <person name="Takeda I."/>
            <person name="Yamane N."/>
            <person name="Morita T."/>
            <person name="Tamano K."/>
            <person name="Machida M."/>
            <person name="Baker S."/>
            <person name="Koike H."/>
        </authorList>
    </citation>
    <scope>NUCLEOTIDE SEQUENCE</scope>
    <source>
        <strain evidence="18">NBRC 6742</strain>
    </source>
</reference>
<dbReference type="GO" id="GO:0000149">
    <property type="term" value="F:SNARE binding"/>
    <property type="evidence" value="ECO:0007669"/>
    <property type="project" value="TreeGrafter"/>
</dbReference>
<accession>A0A0C9M6S6</accession>
<dbReference type="GO" id="GO:0006886">
    <property type="term" value="P:intracellular protein transport"/>
    <property type="evidence" value="ECO:0007669"/>
    <property type="project" value="InterPro"/>
</dbReference>
<sequence>MALLYQQQTSYHDNHSKKSRRLYPIQENVQPKQQSNSKRQQHAVSLPSNHDKALEHLSRTSIASPVMVNKGFDVPLLGNAPLISDFDLPLPTPRIPASASVTMSDHAQCASKYQRCTLNAVPYNNSLLKKSKLPLSLLLEPYPRTQPQDKHQDQVPVISHGTIARCTRCKSFINPFIQFIEGGLKWQCNICGHDDNNVPPAYDWDHITRQKADRWSTPELNYGCVDYVATSEFMSRPPQPPAYVFVIDTSKQAISTGMIPVLAEALIASIDRIPNNDGRARIGFVTASHAIGFYGLGNKEPELLMMPDIDDIYLPRAHTDLVVNLNEAKSAVLDLLERLKVMFTHETFATNDNCLGAALKAARMLLSSTGGKIICFQASLPNIGVGALSSTVIHKQNTTAAGENLLLEPTSEFYRSFSEECAKSHVCADMFVFGSQNIDVATLNVIPRFTGGQTHYYPGFNASNMGDREKLKLEIKKLVKEEIGLEAIMRTKCSPGLACKSYHGNFSFQLPDILVLPNVPRDASYCIDLSIERELQGDLAYFQTCMLYTSSAGERFIRVMTTCLPVTRKITELFYAVDQQSVVRALAYQALDKAVTLKIRDGKECLAQKTMAICNAYSKEVIGVVPSKSAQLNVCRSLSLLPAMMLALLKSEAFNDTGVVPTNIATQSGILLRTLPTSLWSRYVYPTFYSLHNMPVHAGTFDADDKCIMPPAVNLSSEKLERHGCYLVENGQRILIWIGKEAVPQLCSDLLNVPQVGQVKSGQVSVVAVFGIVLALTSHESQIPALPVLNNPFSERVCRIIKNIRTDLRHCNFYPSLYVVREDGEPMLQSWFMTHMLEDRQHVVSNPRFQKTTPYSAMSYYQWLGHVKEGM</sequence>
<dbReference type="InterPro" id="IPR029006">
    <property type="entry name" value="ADF-H/Gelsolin-like_dom_sf"/>
</dbReference>
<dbReference type="GO" id="GO:0070971">
    <property type="term" value="C:endoplasmic reticulum exit site"/>
    <property type="evidence" value="ECO:0007669"/>
    <property type="project" value="TreeGrafter"/>
</dbReference>
<evidence type="ECO:0000259" key="17">
    <source>
        <dbReference type="Pfam" id="PF08033"/>
    </source>
</evidence>
<organism evidence="18">
    <name type="scientific">Mucor ambiguus</name>
    <dbReference type="NCBI Taxonomy" id="91626"/>
    <lineage>
        <taxon>Eukaryota</taxon>
        <taxon>Fungi</taxon>
        <taxon>Fungi incertae sedis</taxon>
        <taxon>Mucoromycota</taxon>
        <taxon>Mucoromycotina</taxon>
        <taxon>Mucoromycetes</taxon>
        <taxon>Mucorales</taxon>
        <taxon>Mucorineae</taxon>
        <taxon>Mucoraceae</taxon>
        <taxon>Mucor</taxon>
    </lineage>
</organism>
<dbReference type="Pfam" id="PF08033">
    <property type="entry name" value="Sec23_BS"/>
    <property type="match status" value="1"/>
</dbReference>
<dbReference type="Pfam" id="PF04815">
    <property type="entry name" value="Sec23_helical"/>
    <property type="match status" value="1"/>
</dbReference>
<evidence type="ECO:0000259" key="16">
    <source>
        <dbReference type="Pfam" id="PF04815"/>
    </source>
</evidence>
<evidence type="ECO:0000256" key="5">
    <source>
        <dbReference type="ARBA" id="ARBA00022448"/>
    </source>
</evidence>
<dbReference type="SUPFAM" id="SSF82754">
    <property type="entry name" value="C-terminal, gelsolin-like domain of Sec23/24"/>
    <property type="match status" value="1"/>
</dbReference>
<evidence type="ECO:0000256" key="2">
    <source>
        <dbReference type="ARBA" id="ARBA00004496"/>
    </source>
</evidence>
<keyword evidence="11" id="KW-0472">Membrane</keyword>
<dbReference type="InterPro" id="IPR036465">
    <property type="entry name" value="vWFA_dom_sf"/>
</dbReference>
<keyword evidence="6" id="KW-0963">Cytoplasm</keyword>
<dbReference type="PANTHER" id="PTHR13803">
    <property type="entry name" value="SEC24-RELATED PROTEIN"/>
    <property type="match status" value="1"/>
</dbReference>
<dbReference type="GO" id="GO:0000139">
    <property type="term" value="C:Golgi membrane"/>
    <property type="evidence" value="ECO:0007669"/>
    <property type="project" value="UniProtKB-SubCell"/>
</dbReference>
<dbReference type="InterPro" id="IPR036174">
    <property type="entry name" value="Znf_Sec23_Sec24_sf"/>
</dbReference>
<keyword evidence="7" id="KW-0256">Endoplasmic reticulum</keyword>
<evidence type="ECO:0000259" key="14">
    <source>
        <dbReference type="Pfam" id="PF04810"/>
    </source>
</evidence>
<dbReference type="Pfam" id="PF04811">
    <property type="entry name" value="Sec23_trunk"/>
    <property type="match status" value="1"/>
</dbReference>
<gene>
    <name evidence="18" type="ORF">MAM1_0096d05082</name>
</gene>
<feature type="region of interest" description="Disordered" evidence="12">
    <location>
        <begin position="1"/>
        <end position="20"/>
    </location>
</feature>
<feature type="domain" description="Sec23/Sec24 trunk" evidence="15">
    <location>
        <begin position="238"/>
        <end position="478"/>
    </location>
</feature>
<dbReference type="InterPro" id="IPR006900">
    <property type="entry name" value="Sec23/24_helical_dom"/>
</dbReference>
<evidence type="ECO:0000256" key="8">
    <source>
        <dbReference type="ARBA" id="ARBA00022892"/>
    </source>
</evidence>
<dbReference type="Pfam" id="PF00626">
    <property type="entry name" value="Gelsolin"/>
    <property type="match status" value="1"/>
</dbReference>
<protein>
    <submittedName>
        <fullName evidence="18">CPII coat sec24 protein</fullName>
    </submittedName>
</protein>
<dbReference type="OrthoDB" id="49016at2759"/>
<dbReference type="EMBL" id="DF836385">
    <property type="protein sequence ID" value="GAN05611.1"/>
    <property type="molecule type" value="Genomic_DNA"/>
</dbReference>
<dbReference type="SUPFAM" id="SSF82919">
    <property type="entry name" value="Zn-finger domain of Sec23/24"/>
    <property type="match status" value="1"/>
</dbReference>
<dbReference type="Gene3D" id="1.20.120.730">
    <property type="entry name" value="Sec23/Sec24 helical domain"/>
    <property type="match status" value="1"/>
</dbReference>
<evidence type="ECO:0000256" key="10">
    <source>
        <dbReference type="ARBA" id="ARBA00023034"/>
    </source>
</evidence>
<evidence type="ECO:0000313" key="18">
    <source>
        <dbReference type="EMBL" id="GAN05611.1"/>
    </source>
</evidence>
<feature type="domain" description="Zinc finger Sec23/Sec24-type" evidence="14">
    <location>
        <begin position="163"/>
        <end position="202"/>
    </location>
</feature>
<dbReference type="Gene3D" id="3.40.50.410">
    <property type="entry name" value="von Willebrand factor, type A domain"/>
    <property type="match status" value="1"/>
</dbReference>
<name>A0A0C9M6S6_9FUNG</name>
<comment type="similarity">
    <text evidence="4">Belongs to the SEC23/SEC24 family. SEC24 subfamily.</text>
</comment>
<keyword evidence="5" id="KW-0813">Transport</keyword>
<feature type="compositionally biased region" description="Polar residues" evidence="12">
    <location>
        <begin position="1"/>
        <end position="11"/>
    </location>
</feature>
<evidence type="ECO:0000256" key="12">
    <source>
        <dbReference type="SAM" id="MobiDB-lite"/>
    </source>
</evidence>
<dbReference type="SUPFAM" id="SSF81811">
    <property type="entry name" value="Helical domain of Sec23/24"/>
    <property type="match status" value="1"/>
</dbReference>
<evidence type="ECO:0000259" key="13">
    <source>
        <dbReference type="Pfam" id="PF00626"/>
    </source>
</evidence>
<dbReference type="InterPro" id="IPR036175">
    <property type="entry name" value="Sec23/24_helical_dom_sf"/>
</dbReference>
<keyword evidence="8" id="KW-0931">ER-Golgi transport</keyword>
<feature type="domain" description="Sec23/Sec24 helical" evidence="16">
    <location>
        <begin position="578"/>
        <end position="678"/>
    </location>
</feature>
<feature type="domain" description="Sec23/Sec24 beta-sandwich" evidence="17">
    <location>
        <begin position="484"/>
        <end position="567"/>
    </location>
</feature>
<dbReference type="GO" id="GO:0090110">
    <property type="term" value="P:COPII-coated vesicle cargo loading"/>
    <property type="evidence" value="ECO:0007669"/>
    <property type="project" value="TreeGrafter"/>
</dbReference>
<feature type="domain" description="Gelsolin-like" evidence="13">
    <location>
        <begin position="708"/>
        <end position="753"/>
    </location>
</feature>
<feature type="region of interest" description="Disordered" evidence="12">
    <location>
        <begin position="28"/>
        <end position="52"/>
    </location>
</feature>
<dbReference type="InterPro" id="IPR036180">
    <property type="entry name" value="Gelsolin-like_dom_sf"/>
</dbReference>
<dbReference type="Gene3D" id="2.60.40.1670">
    <property type="entry name" value="beta-sandwich domain of Sec23/24"/>
    <property type="match status" value="1"/>
</dbReference>
<evidence type="ECO:0000256" key="11">
    <source>
        <dbReference type="ARBA" id="ARBA00023136"/>
    </source>
</evidence>
<evidence type="ECO:0000256" key="9">
    <source>
        <dbReference type="ARBA" id="ARBA00022927"/>
    </source>
</evidence>
<dbReference type="InterPro" id="IPR006895">
    <property type="entry name" value="Znf_Sec23_Sec24"/>
</dbReference>
<keyword evidence="10" id="KW-0333">Golgi apparatus</keyword>
<evidence type="ECO:0000256" key="4">
    <source>
        <dbReference type="ARBA" id="ARBA00008334"/>
    </source>
</evidence>
<feature type="compositionally biased region" description="Polar residues" evidence="12">
    <location>
        <begin position="28"/>
        <end position="48"/>
    </location>
</feature>
<evidence type="ECO:0000256" key="6">
    <source>
        <dbReference type="ARBA" id="ARBA00022490"/>
    </source>
</evidence>
<dbReference type="InterPro" id="IPR006896">
    <property type="entry name" value="Sec23/24_trunk_dom"/>
</dbReference>
<dbReference type="SUPFAM" id="SSF53300">
    <property type="entry name" value="vWA-like"/>
    <property type="match status" value="1"/>
</dbReference>
<evidence type="ECO:0000256" key="7">
    <source>
        <dbReference type="ARBA" id="ARBA00022824"/>
    </source>
</evidence>